<dbReference type="PROSITE" id="PS50088">
    <property type="entry name" value="ANK_REPEAT"/>
    <property type="match status" value="3"/>
</dbReference>
<dbReference type="Pfam" id="PF22893">
    <property type="entry name" value="ULD_2"/>
    <property type="match status" value="1"/>
</dbReference>
<feature type="compositionally biased region" description="Basic and acidic residues" evidence="2">
    <location>
        <begin position="559"/>
        <end position="571"/>
    </location>
</feature>
<evidence type="ECO:0000256" key="1">
    <source>
        <dbReference type="PROSITE-ProRule" id="PRU00023"/>
    </source>
</evidence>
<keyword evidence="1" id="KW-0040">ANK repeat</keyword>
<feature type="region of interest" description="Disordered" evidence="2">
    <location>
        <begin position="737"/>
        <end position="821"/>
    </location>
</feature>
<feature type="region of interest" description="Disordered" evidence="2">
    <location>
        <begin position="541"/>
        <end position="598"/>
    </location>
</feature>
<evidence type="ECO:0000259" key="3">
    <source>
        <dbReference type="Pfam" id="PF22893"/>
    </source>
</evidence>
<comment type="caution">
    <text evidence="5">The sequence shown here is derived from an EMBL/GenBank/DDBJ whole genome shotgun (WGS) entry which is preliminary data.</text>
</comment>
<feature type="compositionally biased region" description="Basic and acidic residues" evidence="2">
    <location>
        <begin position="808"/>
        <end position="821"/>
    </location>
</feature>
<dbReference type="InterPro" id="IPR054464">
    <property type="entry name" value="ULD_fung"/>
</dbReference>
<feature type="region of interest" description="Disordered" evidence="2">
    <location>
        <begin position="109"/>
        <end position="128"/>
    </location>
</feature>
<feature type="repeat" description="ANK" evidence="1">
    <location>
        <begin position="511"/>
        <end position="543"/>
    </location>
</feature>
<dbReference type="InterPro" id="IPR036770">
    <property type="entry name" value="Ankyrin_rpt-contain_sf"/>
</dbReference>
<dbReference type="EMBL" id="PVQB02000730">
    <property type="protein sequence ID" value="KAF4334107.1"/>
    <property type="molecule type" value="Genomic_DNA"/>
</dbReference>
<feature type="repeat" description="ANK" evidence="1">
    <location>
        <begin position="478"/>
        <end position="510"/>
    </location>
</feature>
<feature type="domain" description="Oxidoreductase acuF-like C2H2 type zinc-finger" evidence="4">
    <location>
        <begin position="303"/>
        <end position="324"/>
    </location>
</feature>
<name>A0A9P5DQC4_9HYPO</name>
<sequence length="821" mass="90608">MEHGNRKPATVPALSALTHKSFAVLDQIVGYAKTLDTSALCVTLEDEQGRFRVWASNLGALQPPDSAKSLDQRLKDAPLMKRSIASGLERLQLSAERVSPVTALAILSGSTPNRPASSISSSPDGSDAQATNELDELILSVRSSVNHLFGLSMLIRRQRPRGRLPDLDEITLESSPDISYVTDKFPKAKSTQWLARRLGNKITRQRNLIQYRQHHRQSLAQRHVKGPNPADTATLADTVVATTFQEADNSWETQHTPQDVDSSRMSAFTSATSFLSLEDGTTMGRSIPDLSDMTLDGVQLEYGVPFECPYCRTIQKVMNRYEWNAGELKKHFNDSHTGIATESQMEMILEACERPIKSFGPDSCPFCADWKPLSVKDNGKSFSRHLARHLQQLALESLPLAIEGLEVKDADGTSEEGSLSDSSSDVEAVRNWVGDLPADMIDAKDIEMDLDMAAAAGREALIQALVEHGMDVNSRDDIGRTLLCRAAVRGQRPTVQTILDCGADPDIKDLRGRTAMRLAADNGHESVVALFLERGLKLNENQDTERSAEATGESVLEGKGSEARPAEDIKGPEAVTSETVTEKVNKLESPGEPLGSKAEQDTLAHAQYQRMKDLEAAAAEVAARKAAEELIRKVEEDAKVMLEKSKKKAELAPIRFKDAVGRKFSFPFHLCATWQGMEELIKQAFMHVDVLGPHVREGHYDLIGPDDEIILPSVWEKVIQPGWDITMKMWPMEDKVPPLKSEGASQNHGRGTFFNYPPEVWSSAQKNSQEGESATRRRLIPVGPSSRKKTKHRKANPDKVEVLSNKPVNEEPEARDPEIAD</sequence>
<evidence type="ECO:0000259" key="4">
    <source>
        <dbReference type="Pfam" id="PF26082"/>
    </source>
</evidence>
<keyword evidence="6" id="KW-1185">Reference proteome</keyword>
<evidence type="ECO:0000313" key="5">
    <source>
        <dbReference type="EMBL" id="KAF4334107.1"/>
    </source>
</evidence>
<evidence type="ECO:0000313" key="6">
    <source>
        <dbReference type="Proteomes" id="UP000730481"/>
    </source>
</evidence>
<dbReference type="AlphaFoldDB" id="A0A9P5DQC4"/>
<dbReference type="InterPro" id="IPR002110">
    <property type="entry name" value="Ankyrin_rpt"/>
</dbReference>
<protein>
    <submittedName>
        <fullName evidence="5">Ankyrin repeat</fullName>
    </submittedName>
</protein>
<gene>
    <name evidence="5" type="ORF">FBEOM_12068</name>
</gene>
<organism evidence="5 6">
    <name type="scientific">Fusarium beomiforme</name>
    <dbReference type="NCBI Taxonomy" id="44412"/>
    <lineage>
        <taxon>Eukaryota</taxon>
        <taxon>Fungi</taxon>
        <taxon>Dikarya</taxon>
        <taxon>Ascomycota</taxon>
        <taxon>Pezizomycotina</taxon>
        <taxon>Sordariomycetes</taxon>
        <taxon>Hypocreomycetidae</taxon>
        <taxon>Hypocreales</taxon>
        <taxon>Nectriaceae</taxon>
        <taxon>Fusarium</taxon>
        <taxon>Fusarium burgessii species complex</taxon>
    </lineage>
</organism>
<accession>A0A9P5DQC4</accession>
<proteinExistence type="predicted"/>
<dbReference type="PROSITE" id="PS50297">
    <property type="entry name" value="ANK_REP_REGION"/>
    <property type="match status" value="1"/>
</dbReference>
<dbReference type="PANTHER" id="PTHR35391:SF7">
    <property type="entry name" value="C2H2-TYPE DOMAIN-CONTAINING PROTEIN"/>
    <property type="match status" value="1"/>
</dbReference>
<reference evidence="5" key="1">
    <citation type="journal article" date="2017" name="Mycologia">
        <title>Fusarium algeriense, sp. nov., a novel toxigenic crown rot pathogen of durum wheat from Algeria is nested in the Fusarium burgessii species complex.</title>
        <authorList>
            <person name="Laraba I."/>
            <person name="Keddad A."/>
            <person name="Boureghda H."/>
            <person name="Abdallah N."/>
            <person name="Vaughan M.M."/>
            <person name="Proctor R.H."/>
            <person name="Busman M."/>
            <person name="O'Donnell K."/>
        </authorList>
    </citation>
    <scope>NUCLEOTIDE SEQUENCE</scope>
    <source>
        <strain evidence="5">NRRL 25174</strain>
    </source>
</reference>
<evidence type="ECO:0000256" key="2">
    <source>
        <dbReference type="SAM" id="MobiDB-lite"/>
    </source>
</evidence>
<feature type="compositionally biased region" description="Polar residues" evidence="2">
    <location>
        <begin position="762"/>
        <end position="772"/>
    </location>
</feature>
<feature type="repeat" description="ANK" evidence="1">
    <location>
        <begin position="450"/>
        <end position="477"/>
    </location>
</feature>
<dbReference type="InterPro" id="IPR058925">
    <property type="entry name" value="zf-C2H2_AcuF"/>
</dbReference>
<reference evidence="5" key="2">
    <citation type="submission" date="2020-02" db="EMBL/GenBank/DDBJ databases">
        <title>Identification and distribution of gene clusters putatively required for synthesis of sphingolipid metabolism inhibitors in phylogenetically diverse species of the filamentous fungus Fusarium.</title>
        <authorList>
            <person name="Kim H.-S."/>
            <person name="Busman M."/>
            <person name="Brown D.W."/>
            <person name="Divon H."/>
            <person name="Uhlig S."/>
            <person name="Proctor R.H."/>
        </authorList>
    </citation>
    <scope>NUCLEOTIDE SEQUENCE</scope>
    <source>
        <strain evidence="5">NRRL 25174</strain>
    </source>
</reference>
<feature type="compositionally biased region" description="Low complexity" evidence="2">
    <location>
        <begin position="110"/>
        <end position="126"/>
    </location>
</feature>
<dbReference type="SMART" id="SM00248">
    <property type="entry name" value="ANK"/>
    <property type="match status" value="3"/>
</dbReference>
<dbReference type="SUPFAM" id="SSF48403">
    <property type="entry name" value="Ankyrin repeat"/>
    <property type="match status" value="1"/>
</dbReference>
<dbReference type="PANTHER" id="PTHR35391">
    <property type="entry name" value="C2H2-TYPE DOMAIN-CONTAINING PROTEIN-RELATED"/>
    <property type="match status" value="1"/>
</dbReference>
<dbReference type="Proteomes" id="UP000730481">
    <property type="component" value="Unassembled WGS sequence"/>
</dbReference>
<feature type="domain" description="Ubiquitin-like" evidence="3">
    <location>
        <begin position="651"/>
        <end position="732"/>
    </location>
</feature>
<dbReference type="Gene3D" id="1.25.40.20">
    <property type="entry name" value="Ankyrin repeat-containing domain"/>
    <property type="match status" value="1"/>
</dbReference>
<dbReference type="Pfam" id="PF26082">
    <property type="entry name" value="zf-C2H2_AcuF"/>
    <property type="match status" value="1"/>
</dbReference>
<dbReference type="Pfam" id="PF12796">
    <property type="entry name" value="Ank_2"/>
    <property type="match status" value="1"/>
</dbReference>
<dbReference type="OrthoDB" id="3045089at2759"/>